<dbReference type="CDD" id="cd12793">
    <property type="entry name" value="RasGAP_plexin_B1"/>
    <property type="match status" value="1"/>
</dbReference>
<dbReference type="InterPro" id="IPR046800">
    <property type="entry name" value="Plexin_RBD"/>
</dbReference>
<evidence type="ECO:0000256" key="3">
    <source>
        <dbReference type="ARBA" id="ARBA00022475"/>
    </source>
</evidence>
<evidence type="ECO:0000256" key="9">
    <source>
        <dbReference type="ARBA" id="ARBA00023054"/>
    </source>
</evidence>
<dbReference type="InterPro" id="IPR015943">
    <property type="entry name" value="WD40/YVTN_repeat-like_dom_sf"/>
</dbReference>
<dbReference type="Pfam" id="PF01403">
    <property type="entry name" value="Sema"/>
    <property type="match status" value="1"/>
</dbReference>
<comment type="subcellular location">
    <subcellularLocation>
        <location evidence="1">Cell membrane</location>
        <topology evidence="1">Single-pass type I membrane protein</topology>
    </subcellularLocation>
</comment>
<dbReference type="SMART" id="SM00429">
    <property type="entry name" value="IPT"/>
    <property type="match status" value="3"/>
</dbReference>
<dbReference type="FunFam" id="2.130.10.10:FF:000126">
    <property type="entry name" value="Plexin B1"/>
    <property type="match status" value="1"/>
</dbReference>
<dbReference type="GO" id="GO:0048675">
    <property type="term" value="P:axon extension"/>
    <property type="evidence" value="ECO:0007669"/>
    <property type="project" value="TreeGrafter"/>
</dbReference>
<dbReference type="Gene3D" id="2.60.40.10">
    <property type="entry name" value="Immunoglobulins"/>
    <property type="match status" value="3"/>
</dbReference>
<reference evidence="20" key="2">
    <citation type="submission" date="2025-09" db="UniProtKB">
        <authorList>
            <consortium name="Ensembl"/>
        </authorList>
    </citation>
    <scope>IDENTIFICATION</scope>
</reference>
<dbReference type="FunFam" id="3.10.20.90:FF:000120">
    <property type="entry name" value="Plexin b1a"/>
    <property type="match status" value="1"/>
</dbReference>
<dbReference type="Pfam" id="PF20170">
    <property type="entry name" value="Plexin_RBD"/>
    <property type="match status" value="1"/>
</dbReference>
<evidence type="ECO:0000256" key="16">
    <source>
        <dbReference type="PROSITE-ProRule" id="PRU00352"/>
    </source>
</evidence>
<keyword evidence="21" id="KW-1185">Reference proteome</keyword>
<dbReference type="InterPro" id="IPR031148">
    <property type="entry name" value="Plexin"/>
</dbReference>
<dbReference type="GO" id="GO:0007162">
    <property type="term" value="P:negative regulation of cell adhesion"/>
    <property type="evidence" value="ECO:0007669"/>
    <property type="project" value="TreeGrafter"/>
</dbReference>
<dbReference type="Pfam" id="PF01437">
    <property type="entry name" value="PSI"/>
    <property type="match status" value="1"/>
</dbReference>
<comment type="function">
    <text evidence="14">Receptor for SEMA4D. Plays a role in GABAergic synapse development. Mediates SEMA4A- and SEMA4D-dependent inhibitory synapse development. Plays a role in RHOA activation and subsequent changes of the actin cytoskeleton. Plays a role in axon guidance, invasive growth and cell migration.</text>
</comment>
<dbReference type="InterPro" id="IPR008936">
    <property type="entry name" value="Rho_GTPase_activation_prot"/>
</dbReference>
<evidence type="ECO:0000256" key="18">
    <source>
        <dbReference type="SAM" id="SignalP"/>
    </source>
</evidence>
<dbReference type="PANTHER" id="PTHR22625:SF59">
    <property type="entry name" value="PLEXIN-B1 ISOFORM X1"/>
    <property type="match status" value="1"/>
</dbReference>
<dbReference type="SUPFAM" id="SSF103575">
    <property type="entry name" value="Plexin repeat"/>
    <property type="match status" value="1"/>
</dbReference>
<dbReference type="InterPro" id="IPR014756">
    <property type="entry name" value="Ig_E-set"/>
</dbReference>
<dbReference type="InterPro" id="IPR016201">
    <property type="entry name" value="PSI"/>
</dbReference>
<evidence type="ECO:0000313" key="21">
    <source>
        <dbReference type="Proteomes" id="UP000472270"/>
    </source>
</evidence>
<dbReference type="SMART" id="SM00423">
    <property type="entry name" value="PSI"/>
    <property type="match status" value="2"/>
</dbReference>
<dbReference type="GO" id="GO:0002116">
    <property type="term" value="C:semaphorin receptor complex"/>
    <property type="evidence" value="ECO:0007669"/>
    <property type="project" value="TreeGrafter"/>
</dbReference>
<protein>
    <recommendedName>
        <fullName evidence="15">Plexin-B1</fullName>
    </recommendedName>
</protein>
<keyword evidence="12" id="KW-0675">Receptor</keyword>
<evidence type="ECO:0000256" key="1">
    <source>
        <dbReference type="ARBA" id="ARBA00004251"/>
    </source>
</evidence>
<feature type="domain" description="Sema" evidence="19">
    <location>
        <begin position="1"/>
        <end position="471"/>
    </location>
</feature>
<accession>A0A673LG59</accession>
<keyword evidence="4" id="KW-0597">Phosphoprotein</keyword>
<evidence type="ECO:0000313" key="20">
    <source>
        <dbReference type="Ensembl" id="ENSSRHP00000074856.1"/>
    </source>
</evidence>
<dbReference type="InterPro" id="IPR002165">
    <property type="entry name" value="Plexin_repeat"/>
</dbReference>
<dbReference type="PROSITE" id="PS51004">
    <property type="entry name" value="SEMA"/>
    <property type="match status" value="1"/>
</dbReference>
<feature type="chain" id="PRO_5025638653" description="Plexin-B1" evidence="18">
    <location>
        <begin position="18"/>
        <end position="1718"/>
    </location>
</feature>
<dbReference type="InterPro" id="IPR002909">
    <property type="entry name" value="IPT_dom"/>
</dbReference>
<keyword evidence="11" id="KW-1015">Disulfide bond</keyword>
<keyword evidence="9" id="KW-0175">Coiled coil</keyword>
<dbReference type="GO" id="GO:0005886">
    <property type="term" value="C:plasma membrane"/>
    <property type="evidence" value="ECO:0007669"/>
    <property type="project" value="UniProtKB-SubCell"/>
</dbReference>
<evidence type="ECO:0000256" key="15">
    <source>
        <dbReference type="ARBA" id="ARBA00070678"/>
    </source>
</evidence>
<dbReference type="Pfam" id="PF08337">
    <property type="entry name" value="Plexin_cytopl"/>
    <property type="match status" value="1"/>
</dbReference>
<dbReference type="Pfam" id="PF24317">
    <property type="entry name" value="PSI_Plexin-B"/>
    <property type="match status" value="1"/>
</dbReference>
<dbReference type="SUPFAM" id="SSF81296">
    <property type="entry name" value="E set domains"/>
    <property type="match status" value="3"/>
</dbReference>
<evidence type="ECO:0000256" key="6">
    <source>
        <dbReference type="ARBA" id="ARBA00022729"/>
    </source>
</evidence>
<keyword evidence="7" id="KW-0677">Repeat</keyword>
<keyword evidence="3" id="KW-1003">Cell membrane</keyword>
<evidence type="ECO:0000256" key="14">
    <source>
        <dbReference type="ARBA" id="ARBA00057668"/>
    </source>
</evidence>
<dbReference type="Gene3D" id="1.10.506.10">
    <property type="entry name" value="GTPase Activation - p120gap, domain 1"/>
    <property type="match status" value="1"/>
</dbReference>
<comment type="caution">
    <text evidence="16">Lacks conserved residue(s) required for the propagation of feature annotation.</text>
</comment>
<dbReference type="GO" id="GO:0017154">
    <property type="term" value="F:semaphorin receptor activity"/>
    <property type="evidence" value="ECO:0007669"/>
    <property type="project" value="InterPro"/>
</dbReference>
<evidence type="ECO:0000256" key="4">
    <source>
        <dbReference type="ARBA" id="ARBA00022553"/>
    </source>
</evidence>
<keyword evidence="6 18" id="KW-0732">Signal</keyword>
<dbReference type="FunFam" id="1.10.506.10:FF:000010">
    <property type="entry name" value="Plexin B1"/>
    <property type="match status" value="1"/>
</dbReference>
<dbReference type="GO" id="GO:0008360">
    <property type="term" value="P:regulation of cell shape"/>
    <property type="evidence" value="ECO:0007669"/>
    <property type="project" value="UniProtKB-ARBA"/>
</dbReference>
<evidence type="ECO:0000256" key="5">
    <source>
        <dbReference type="ARBA" id="ARBA00022692"/>
    </source>
</evidence>
<evidence type="ECO:0000256" key="12">
    <source>
        <dbReference type="ARBA" id="ARBA00023170"/>
    </source>
</evidence>
<gene>
    <name evidence="20" type="primary">LOC107726992</name>
</gene>
<evidence type="ECO:0000256" key="17">
    <source>
        <dbReference type="SAM" id="Phobius"/>
    </source>
</evidence>
<evidence type="ECO:0000256" key="11">
    <source>
        <dbReference type="ARBA" id="ARBA00023157"/>
    </source>
</evidence>
<dbReference type="GO" id="GO:0007411">
    <property type="term" value="P:axon guidance"/>
    <property type="evidence" value="ECO:0007669"/>
    <property type="project" value="UniProtKB-ARBA"/>
</dbReference>
<name>A0A673LG59_9TELE</name>
<evidence type="ECO:0000256" key="13">
    <source>
        <dbReference type="ARBA" id="ARBA00023180"/>
    </source>
</evidence>
<feature type="transmembrane region" description="Helical" evidence="17">
    <location>
        <begin position="1075"/>
        <end position="1095"/>
    </location>
</feature>
<dbReference type="Proteomes" id="UP000472270">
    <property type="component" value="Unassembled WGS sequence"/>
</dbReference>
<evidence type="ECO:0000256" key="8">
    <source>
        <dbReference type="ARBA" id="ARBA00022989"/>
    </source>
</evidence>
<dbReference type="SUPFAM" id="SSF101912">
    <property type="entry name" value="Sema domain"/>
    <property type="match status" value="1"/>
</dbReference>
<dbReference type="GO" id="GO:0030334">
    <property type="term" value="P:regulation of cell migration"/>
    <property type="evidence" value="ECO:0007669"/>
    <property type="project" value="TreeGrafter"/>
</dbReference>
<dbReference type="CDD" id="cd01180">
    <property type="entry name" value="IPT_plexin_repeat1"/>
    <property type="match status" value="1"/>
</dbReference>
<dbReference type="FunFam" id="2.60.40.10:FF:000203">
    <property type="entry name" value="Plexin B2"/>
    <property type="match status" value="1"/>
</dbReference>
<dbReference type="GO" id="GO:0050772">
    <property type="term" value="P:positive regulation of axonogenesis"/>
    <property type="evidence" value="ECO:0007669"/>
    <property type="project" value="TreeGrafter"/>
</dbReference>
<proteinExistence type="inferred from homology"/>
<dbReference type="InterPro" id="IPR057533">
    <property type="entry name" value="PSI_Plexin-B"/>
</dbReference>
<sequence length="1718" mass="190176">MALVVTLLQSLILGVLGVHSSYPRFSSNDSVFQHLALHPDPSIGTVYVGARDHLFQLAGLDGLRLEVDERTGPVRDSKDCLPPVTLENCPQAGLVNNHNKLLLVDPYSLLLITCGSVHQGTCQKRSLANVNEVLFSAERPVDTQYVAANDPTASTVGLVVRPQDKDPVLYVGRGYTSSHPPVSTRQLSTEPVFSYEETAKLAVAGRLSEYDHNFVATFARHNHVYFLFYRRDLKATSREYRTYVARVCLDDQAYYSYVEVPLMCHSGSTGRNYNFLQGAQVGGEESGGSQVLMGVFSTAVSAANGPGEESALCVYSLDEVDRGIDATRDLCYTQYGVKDGYKVAYIEYDVKSNCANLPTNTLNAYPCGSDHTPSPMASREPVEAKAVLDSPAARLTAVAVSVKEGHTIVFLGDSKGNLHKVSTFSTFPAHFNDTVIILITVEKRPVAECDKHTDCTSCLAVKDPYCGWCVLDGRCGMRSDCRLGSVEGHWLWSFDEQQQCLRVESLSQYNASLGEQKQIAVNVPGLPSLSEGDMYSCFFEDTETAASVQGTTVTCATPEAHRLPPVPQGEGKKAHMLMMFDMTCLNLLLLGCRGGIQEHDLSQEEGLFPDGLPRRPAWYVTRCLPRLCTCCTLFVSRVFCLAVRLYNCSVGRADCSRCHTADQQYGCVWCEGSRSSCVYRSSCTEHVQQTCPAPHIHTIEPLSGPVEGGTVLTVSGSNLGQRAEDIQHSVTVAGVPCTVIPDRYEVSSSIVCETTASAGEQSGHISVQVKGGGIGQSAQRFRYQDPVLLGVSPLKGPMSGGTSLTITGQNLLTGRSNEISILIGGVPCYISPEQYNNEGVECVTGGSNRTGESGVTVRFGRAERHLQEVVYQYTPDPNVTHAAPSKSFISGGRIIRVSGLHLDVVQEPRIHVTLTMHMSVIVTQLRCTVNSSTLILCPTPEVGPEALRAAVSVHFLLDNLHFEFEAVSGSPFSYEPNPVLHSLNQHDPSKPFRHKPGSIISVEGENLDLAMSKDEVVALIGDGECAVKTLTRNHLYCEPPTQQPSVVRMGNLNFSLGRVQYDSQGPAAFPLEAQVGVGLGASIVALIVLVIVLIYRRKSKQALRDYKKVQIQLENLETSVRDRCKKEFTDLMTEMMDVSSDLMGSGIPVLDYRKYSERIFFPGHRDSPLRRDLDVPACRRATVEQGLVQLSNLLNSKLFLTKFIHTLEAQRTFSPRDRAYVASLLTVALHGKLEYFTDILKTLLSHLVEQYTTKNPKLMLRRTESVVEKLLTNWMSICLYTFLRDTAGEAFYMLFRAIKHQVDKGPVDAVSGKAKYTLNDNRLLREDVEYRTLTLNVLVSSGGAGESQTVPTKVLDCDTITQVKEKIVEQTLKGTSYSQRPSADSVHLEWRAGMAGHLILSDQDLTSVVQGSWKRLNTLQHYKVPDGATVTLVKPFAHTSHMFIYSFFPLSETPMLEDGDEGGVKQWHLVKAGEEAELPKHRRGSLRDKERERAKAIPEIYLTRLLSVKGTLQKFVDDLFTVILSTSQPVPLAVKYFFDLLDDQAAQHNITDPETIHIWKTNSLPLRFWINILKNPQFIFDVQASDNVDAVLSVIAQTFMDSCTIADHKLGRDSPINKLLYARDIPRYKQMVERYYSDIRQTIPVSDQEMNSSLAELSRNYSNEVNHLVALHELYKYINKYYDQIITALEEDSTAQKMQLGYRLQQIAAAVENKVTDL</sequence>
<dbReference type="PANTHER" id="PTHR22625">
    <property type="entry name" value="PLEXIN"/>
    <property type="match status" value="1"/>
</dbReference>
<comment type="similarity">
    <text evidence="2">Belongs to the plexin family.</text>
</comment>
<dbReference type="InterPro" id="IPR013783">
    <property type="entry name" value="Ig-like_fold"/>
</dbReference>
<dbReference type="SMART" id="SM00630">
    <property type="entry name" value="Sema"/>
    <property type="match status" value="1"/>
</dbReference>
<keyword evidence="8 17" id="KW-1133">Transmembrane helix</keyword>
<dbReference type="Pfam" id="PF17960">
    <property type="entry name" value="TIG_plexin"/>
    <property type="match status" value="1"/>
</dbReference>
<organism evidence="20 21">
    <name type="scientific">Sinocyclocheilus rhinocerous</name>
    <dbReference type="NCBI Taxonomy" id="307959"/>
    <lineage>
        <taxon>Eukaryota</taxon>
        <taxon>Metazoa</taxon>
        <taxon>Chordata</taxon>
        <taxon>Craniata</taxon>
        <taxon>Vertebrata</taxon>
        <taxon>Euteleostomi</taxon>
        <taxon>Actinopterygii</taxon>
        <taxon>Neopterygii</taxon>
        <taxon>Teleostei</taxon>
        <taxon>Ostariophysi</taxon>
        <taxon>Cypriniformes</taxon>
        <taxon>Cyprinidae</taxon>
        <taxon>Cyprininae</taxon>
        <taxon>Sinocyclocheilus</taxon>
    </lineage>
</organism>
<feature type="signal peptide" evidence="18">
    <location>
        <begin position="1"/>
        <end position="17"/>
    </location>
</feature>
<keyword evidence="10 17" id="KW-0472">Membrane</keyword>
<keyword evidence="5 17" id="KW-0812">Transmembrane</keyword>
<evidence type="ECO:0000259" key="19">
    <source>
        <dbReference type="PROSITE" id="PS51004"/>
    </source>
</evidence>
<dbReference type="SUPFAM" id="SSF48350">
    <property type="entry name" value="GTPase activation domain, GAP"/>
    <property type="match status" value="1"/>
</dbReference>
<dbReference type="FunFam" id="1.10.506.10:FF:000012">
    <property type="entry name" value="Plexin B1"/>
    <property type="match status" value="1"/>
</dbReference>
<evidence type="ECO:0000256" key="7">
    <source>
        <dbReference type="ARBA" id="ARBA00022737"/>
    </source>
</evidence>
<dbReference type="Pfam" id="PF01833">
    <property type="entry name" value="TIG"/>
    <property type="match status" value="3"/>
</dbReference>
<dbReference type="InterPro" id="IPR041019">
    <property type="entry name" value="TIG1_plexin"/>
</dbReference>
<evidence type="ECO:0000256" key="2">
    <source>
        <dbReference type="ARBA" id="ARBA00010297"/>
    </source>
</evidence>
<evidence type="ECO:0000256" key="10">
    <source>
        <dbReference type="ARBA" id="ARBA00023136"/>
    </source>
</evidence>
<dbReference type="Ensembl" id="ENSSRHT00000076894.1">
    <property type="protein sequence ID" value="ENSSRHP00000074856.1"/>
    <property type="gene ID" value="ENSSRHG00000037070.1"/>
</dbReference>
<dbReference type="FunFam" id="2.60.40.10:FF:000705">
    <property type="entry name" value="Plexin B1"/>
    <property type="match status" value="1"/>
</dbReference>
<dbReference type="Gene3D" id="3.10.20.90">
    <property type="entry name" value="Phosphatidylinositol 3-kinase Catalytic Subunit, Chain A, domain 1"/>
    <property type="match status" value="1"/>
</dbReference>
<dbReference type="InterPro" id="IPR001627">
    <property type="entry name" value="Semap_dom"/>
</dbReference>
<dbReference type="Gene3D" id="2.130.10.10">
    <property type="entry name" value="YVTN repeat-like/Quinoprotein amine dehydrogenase"/>
    <property type="match status" value="1"/>
</dbReference>
<reference evidence="20" key="1">
    <citation type="submission" date="2025-08" db="UniProtKB">
        <authorList>
            <consortium name="Ensembl"/>
        </authorList>
    </citation>
    <scope>IDENTIFICATION</scope>
</reference>
<dbReference type="InterPro" id="IPR036352">
    <property type="entry name" value="Semap_dom_sf"/>
</dbReference>
<keyword evidence="13" id="KW-0325">Glycoprotein</keyword>
<dbReference type="InterPro" id="IPR013548">
    <property type="entry name" value="Plexin_cytoplasmic_RasGAP_dom"/>
</dbReference>